<feature type="domain" description="RDRP C-terminal head" evidence="13">
    <location>
        <begin position="930"/>
        <end position="998"/>
    </location>
</feature>
<organism evidence="14 15">
    <name type="scientific">Lupinus luteus</name>
    <name type="common">European yellow lupine</name>
    <dbReference type="NCBI Taxonomy" id="3873"/>
    <lineage>
        <taxon>Eukaryota</taxon>
        <taxon>Viridiplantae</taxon>
        <taxon>Streptophyta</taxon>
        <taxon>Embryophyta</taxon>
        <taxon>Tracheophyta</taxon>
        <taxon>Spermatophyta</taxon>
        <taxon>Magnoliopsida</taxon>
        <taxon>eudicotyledons</taxon>
        <taxon>Gunneridae</taxon>
        <taxon>Pentapetalae</taxon>
        <taxon>rosids</taxon>
        <taxon>fabids</taxon>
        <taxon>Fabales</taxon>
        <taxon>Fabaceae</taxon>
        <taxon>Papilionoideae</taxon>
        <taxon>50 kb inversion clade</taxon>
        <taxon>genistoids sensu lato</taxon>
        <taxon>core genistoids</taxon>
        <taxon>Genisteae</taxon>
        <taxon>Lupinus</taxon>
    </lineage>
</organism>
<protein>
    <recommendedName>
        <fullName evidence="8">RNA-dependent RNA polymerase</fullName>
        <ecNumber evidence="8">2.7.7.48</ecNumber>
    </recommendedName>
</protein>
<dbReference type="Pfam" id="PF26252">
    <property type="entry name" value="RdRP_helical"/>
    <property type="match status" value="1"/>
</dbReference>
<comment type="similarity">
    <text evidence="1 8">Belongs to the RdRP family.</text>
</comment>
<evidence type="ECO:0000256" key="8">
    <source>
        <dbReference type="RuleBase" id="RU363098"/>
    </source>
</evidence>
<dbReference type="Pfam" id="PF05183">
    <property type="entry name" value="RdRP"/>
    <property type="match status" value="1"/>
</dbReference>
<reference evidence="14 15" key="1">
    <citation type="submission" date="2024-03" db="EMBL/GenBank/DDBJ databases">
        <authorList>
            <person name="Martinez-Hernandez J."/>
        </authorList>
    </citation>
    <scope>NUCLEOTIDE SEQUENCE [LARGE SCALE GENOMIC DNA]</scope>
</reference>
<dbReference type="InterPro" id="IPR057596">
    <property type="entry name" value="RDRP_core"/>
</dbReference>
<evidence type="ECO:0000256" key="9">
    <source>
        <dbReference type="SAM" id="Coils"/>
    </source>
</evidence>
<proteinExistence type="inferred from homology"/>
<dbReference type="AlphaFoldDB" id="A0AAV1XKH6"/>
<comment type="caution">
    <text evidence="14">The sequence shown here is derived from an EMBL/GenBank/DDBJ whole genome shotgun (WGS) entry which is preliminary data.</text>
</comment>
<dbReference type="PANTHER" id="PTHR23079">
    <property type="entry name" value="RNA-DEPENDENT RNA POLYMERASE"/>
    <property type="match status" value="1"/>
</dbReference>
<feature type="domain" description="RDRP helical" evidence="12">
    <location>
        <begin position="140"/>
        <end position="205"/>
    </location>
</feature>
<dbReference type="Pfam" id="PF26253">
    <property type="entry name" value="RdRP_head"/>
    <property type="match status" value="1"/>
</dbReference>
<accession>A0AAV1XKH6</accession>
<dbReference type="GO" id="GO:0003723">
    <property type="term" value="F:RNA binding"/>
    <property type="evidence" value="ECO:0007669"/>
    <property type="project" value="UniProtKB-KW"/>
</dbReference>
<dbReference type="InterPro" id="IPR058751">
    <property type="entry name" value="RDRP_helical"/>
</dbReference>
<evidence type="ECO:0000259" key="12">
    <source>
        <dbReference type="Pfam" id="PF26252"/>
    </source>
</evidence>
<evidence type="ECO:0000256" key="4">
    <source>
        <dbReference type="ARBA" id="ARBA00022695"/>
    </source>
</evidence>
<dbReference type="PANTHER" id="PTHR23079:SF55">
    <property type="entry name" value="RNA-DIRECTED RNA POLYMERASE"/>
    <property type="match status" value="1"/>
</dbReference>
<evidence type="ECO:0000256" key="5">
    <source>
        <dbReference type="ARBA" id="ARBA00022884"/>
    </source>
</evidence>
<evidence type="ECO:0000256" key="6">
    <source>
        <dbReference type="ARBA" id="ARBA00023158"/>
    </source>
</evidence>
<evidence type="ECO:0000256" key="10">
    <source>
        <dbReference type="SAM" id="MobiDB-lite"/>
    </source>
</evidence>
<keyword evidence="9" id="KW-0175">Coiled coil</keyword>
<evidence type="ECO:0000313" key="15">
    <source>
        <dbReference type="Proteomes" id="UP001497480"/>
    </source>
</evidence>
<feature type="coiled-coil region" evidence="9">
    <location>
        <begin position="907"/>
        <end position="934"/>
    </location>
</feature>
<keyword evidence="2 8" id="KW-0696">RNA-directed RNA polymerase</keyword>
<dbReference type="GO" id="GO:0030422">
    <property type="term" value="P:siRNA processing"/>
    <property type="evidence" value="ECO:0007669"/>
    <property type="project" value="TreeGrafter"/>
</dbReference>
<dbReference type="InterPro" id="IPR007855">
    <property type="entry name" value="RDRP"/>
</dbReference>
<keyword evidence="5 8" id="KW-0694">RNA-binding</keyword>
<feature type="region of interest" description="Disordered" evidence="10">
    <location>
        <begin position="76"/>
        <end position="128"/>
    </location>
</feature>
<dbReference type="EC" id="2.7.7.48" evidence="8"/>
<keyword evidence="6 8" id="KW-0943">RNA-mediated gene silencing</keyword>
<gene>
    <name evidence="14" type="ORF">LLUT_LOCUS23219</name>
</gene>
<evidence type="ECO:0000256" key="2">
    <source>
        <dbReference type="ARBA" id="ARBA00022484"/>
    </source>
</evidence>
<evidence type="ECO:0000259" key="11">
    <source>
        <dbReference type="Pfam" id="PF05183"/>
    </source>
</evidence>
<keyword evidence="4 8" id="KW-0548">Nucleotidyltransferase</keyword>
<comment type="function">
    <text evidence="8">Probably involved in the RNA silencing pathway and required for the generation of small interfering RNAs (siRNAs).</text>
</comment>
<evidence type="ECO:0000313" key="14">
    <source>
        <dbReference type="EMBL" id="CAL0322159.1"/>
    </source>
</evidence>
<name>A0AAV1XKH6_LUPLU</name>
<dbReference type="GO" id="GO:0031380">
    <property type="term" value="C:nuclear RNA-directed RNA polymerase complex"/>
    <property type="evidence" value="ECO:0007669"/>
    <property type="project" value="TreeGrafter"/>
</dbReference>
<evidence type="ECO:0000256" key="7">
    <source>
        <dbReference type="ARBA" id="ARBA00048744"/>
    </source>
</evidence>
<dbReference type="EMBL" id="CAXHTB010000016">
    <property type="protein sequence ID" value="CAL0322159.1"/>
    <property type="molecule type" value="Genomic_DNA"/>
</dbReference>
<feature type="compositionally biased region" description="Polar residues" evidence="10">
    <location>
        <begin position="76"/>
        <end position="114"/>
    </location>
</feature>
<dbReference type="Proteomes" id="UP001497480">
    <property type="component" value="Unassembled WGS sequence"/>
</dbReference>
<dbReference type="GO" id="GO:0003968">
    <property type="term" value="F:RNA-directed RNA polymerase activity"/>
    <property type="evidence" value="ECO:0007669"/>
    <property type="project" value="UniProtKB-KW"/>
</dbReference>
<keyword evidence="3 8" id="KW-0808">Transferase</keyword>
<keyword evidence="15" id="KW-1185">Reference proteome</keyword>
<feature type="domain" description="RDRP core" evidence="11">
    <location>
        <begin position="229"/>
        <end position="879"/>
    </location>
</feature>
<sequence>MAEEVTVHLPLSVENLIQNICMEQHQKPLDSKVRHHLASIGEQQALQLLTKISRTQIKTTFTKFTQYMINTYYTPSTSEKQQQHNSNASPSSPATTHLSFSSPSNQVSFDTTRSPVAEHRRCSLDSSTQMEEEKRFSAAMEALGELEFRKAFLLLSYIGGESLENAITAEMIRSLKDLPMVRFEKEIWDAVGKRYMNSDKKERQLYLDWDSGRSHVYHCYVSPNGSLRFKGPILQSTWTHLQKSLGDENVLVVKFSEERNVRDSVTNVQEPAALYRKFGKEGIHVGLRLYRFFAFKDGGKEEKRKDPTTSSVKCYFVRMNSSSSADERVPYILSNKTMFEARSLFMHVHMLANLDKYMARFSLILSKTLTLKVDLTAVHVEDIEDIICKDENGNPVYDSNDKARILTDGTGFISADLAVLCPCNVSEGRDPKNKYVGEITNLVHLEDMSKEIGGAECRHQPPLLIQCRLFHMGSAIKGTLLLNRKLTSKFMFRASEALTLPPRTIQVRPSMIKVPRDKSLLNIQSINSLEVVGTSNKPNRSYLSKYLIGLLSYGGVPNEFFMDVLRSNLEEANHVYSNKRAALKASVNHGDMDDYNSSEMILSGISLNEPFLQYHLSILAREEKKRLRAGKLYVSDCFYLMGTVDPTGRLERNEVCIIHENGQIRGPVLVYRNPGLHFGDIHMMQATYVEELESYVGHSKYAIFFPCVGPRSVADEIAGGDFDGDMYWVSKNPQLLQYFKSSDPWVERTAPCNAVSSDSSVEEPSVISDELEEQLFGLYLRTRFEPSSAVGVAADSWMALMDRLLTLRNRYNKEKQIKHLKESILQLIDIYYEALDAPKKGGRKFQVPKDLAVEMFPHYMEKNKSFTSTSILGSIYDEVGRWQDEDLCRKEITKLPCFDVEIPVSCMEKWKALYEEYRRDMTNALNHNSNSKDEAAEVIKIYQEKLYGAARIEDSLYYEALAVYHVAYDYAILRNDVKKCAFAWKVAGSTLTNIYIVQQNLNARVFNPSVLREIFGS</sequence>
<evidence type="ECO:0000256" key="3">
    <source>
        <dbReference type="ARBA" id="ARBA00022679"/>
    </source>
</evidence>
<comment type="catalytic activity">
    <reaction evidence="7 8">
        <text>RNA(n) + a ribonucleoside 5'-triphosphate = RNA(n+1) + diphosphate</text>
        <dbReference type="Rhea" id="RHEA:21248"/>
        <dbReference type="Rhea" id="RHEA-COMP:14527"/>
        <dbReference type="Rhea" id="RHEA-COMP:17342"/>
        <dbReference type="ChEBI" id="CHEBI:33019"/>
        <dbReference type="ChEBI" id="CHEBI:61557"/>
        <dbReference type="ChEBI" id="CHEBI:140395"/>
        <dbReference type="EC" id="2.7.7.48"/>
    </reaction>
</comment>
<dbReference type="InterPro" id="IPR058752">
    <property type="entry name" value="RDRP_C_head"/>
</dbReference>
<evidence type="ECO:0000259" key="13">
    <source>
        <dbReference type="Pfam" id="PF26253"/>
    </source>
</evidence>
<evidence type="ECO:0000256" key="1">
    <source>
        <dbReference type="ARBA" id="ARBA00005762"/>
    </source>
</evidence>